<feature type="domain" description="PNPLA" evidence="5">
    <location>
        <begin position="25"/>
        <end position="215"/>
    </location>
</feature>
<dbReference type="InterPro" id="IPR002641">
    <property type="entry name" value="PNPLA_dom"/>
</dbReference>
<dbReference type="Gene3D" id="3.10.20.310">
    <property type="entry name" value="membrane protein fhac"/>
    <property type="match status" value="1"/>
</dbReference>
<dbReference type="GO" id="GO:0016787">
    <property type="term" value="F:hydrolase activity"/>
    <property type="evidence" value="ECO:0007669"/>
    <property type="project" value="UniProtKB-UniRule"/>
</dbReference>
<dbReference type="AlphaFoldDB" id="A0A1T5JJ62"/>
<dbReference type="SUPFAM" id="SSF52151">
    <property type="entry name" value="FabD/lysophospholipase-like"/>
    <property type="match status" value="1"/>
</dbReference>
<dbReference type="InterPro" id="IPR016035">
    <property type="entry name" value="Acyl_Trfase/lysoPLipase"/>
</dbReference>
<feature type="short sequence motif" description="GXSXG" evidence="4">
    <location>
        <begin position="56"/>
        <end position="60"/>
    </location>
</feature>
<accession>A0A1T5JJ62</accession>
<dbReference type="Gene3D" id="3.40.1090.10">
    <property type="entry name" value="Cytosolic phospholipase A2 catalytic domain"/>
    <property type="match status" value="2"/>
</dbReference>
<dbReference type="OrthoDB" id="9770965at2"/>
<dbReference type="STRING" id="688867.SAMN05660236_1131"/>
<evidence type="ECO:0000256" key="2">
    <source>
        <dbReference type="ARBA" id="ARBA00022963"/>
    </source>
</evidence>
<evidence type="ECO:0000256" key="4">
    <source>
        <dbReference type="PROSITE-ProRule" id="PRU01161"/>
    </source>
</evidence>
<dbReference type="Gene3D" id="2.40.160.50">
    <property type="entry name" value="membrane protein fhac: a member of the omp85/tpsb transporter family"/>
    <property type="match status" value="1"/>
</dbReference>
<evidence type="ECO:0000313" key="7">
    <source>
        <dbReference type="Proteomes" id="UP000190961"/>
    </source>
</evidence>
<dbReference type="EMBL" id="FUZU01000001">
    <property type="protein sequence ID" value="SKC51282.1"/>
    <property type="molecule type" value="Genomic_DNA"/>
</dbReference>
<organism evidence="6 7">
    <name type="scientific">Ohtaekwangia koreensis</name>
    <dbReference type="NCBI Taxonomy" id="688867"/>
    <lineage>
        <taxon>Bacteria</taxon>
        <taxon>Pseudomonadati</taxon>
        <taxon>Bacteroidota</taxon>
        <taxon>Cytophagia</taxon>
        <taxon>Cytophagales</taxon>
        <taxon>Fulvivirgaceae</taxon>
        <taxon>Ohtaekwangia</taxon>
    </lineage>
</organism>
<dbReference type="Pfam" id="PF19143">
    <property type="entry name" value="Omp85_2"/>
    <property type="match status" value="1"/>
</dbReference>
<evidence type="ECO:0000313" key="6">
    <source>
        <dbReference type="EMBL" id="SKC51282.1"/>
    </source>
</evidence>
<dbReference type="PANTHER" id="PTHR14226:SF76">
    <property type="entry name" value="NTE FAMILY PROTEIN RSSA"/>
    <property type="match status" value="1"/>
</dbReference>
<dbReference type="InterPro" id="IPR043864">
    <property type="entry name" value="Omp85-like_dom"/>
</dbReference>
<dbReference type="GO" id="GO:0016042">
    <property type="term" value="P:lipid catabolic process"/>
    <property type="evidence" value="ECO:0007669"/>
    <property type="project" value="UniProtKB-UniRule"/>
</dbReference>
<dbReference type="PANTHER" id="PTHR14226">
    <property type="entry name" value="NEUROPATHY TARGET ESTERASE/SWISS CHEESE D.MELANOGASTER"/>
    <property type="match status" value="1"/>
</dbReference>
<evidence type="ECO:0000256" key="3">
    <source>
        <dbReference type="ARBA" id="ARBA00023098"/>
    </source>
</evidence>
<protein>
    <submittedName>
        <fullName evidence="6">NTE family protein</fullName>
    </submittedName>
</protein>
<dbReference type="Pfam" id="PF01734">
    <property type="entry name" value="Patatin"/>
    <property type="match status" value="1"/>
</dbReference>
<evidence type="ECO:0000256" key="1">
    <source>
        <dbReference type="ARBA" id="ARBA00022801"/>
    </source>
</evidence>
<dbReference type="RefSeq" id="WP_079685692.1">
    <property type="nucleotide sequence ID" value="NZ_FUZU01000001.1"/>
</dbReference>
<dbReference type="InterPro" id="IPR050301">
    <property type="entry name" value="NTE"/>
</dbReference>
<sequence length="735" mass="82532">MQKYWITVIFFIIASTLSAQPKIGLTLSGGGAKGLAHIGVLEAIDSAGLKIDYLTGTSMGSIIGALYAAGYSGKEIEKIVRDLDWGILFSGKPSISNVNIDEKKDFGNYAVEVPFENRKFKIASGIIEGQEIWLKFQELLLPIYDVKDFSKFPIPFKCVATDVGTGKAVLLDQGELVTAIRSSMAIPSVFTAIDYKDTKLVDGGVVRNFPVSDVKAMGADIIIGVNLSQGLRPAKDLNSAIDILYQIGFYKDADNFDRERKLCDILIEPDLNDFTAASFSSADSIIQRGKDAGDKLYPTFKRLADSLKRVYPKYKAMSKRLPAIKKITLDGMNIDGLHHTTKTSFINRLHLEKGKAYDGIEVADAIRRVYGSQNYRRIAYEWQPTTAGKANLKFNVIEQPLTYFKFGIHYHTFSNVALIAAASSKNFLFDRSKTTLKVNISENFRLLVEHNQTFGVAENNNLILSMYHERFRFPIYTDFELTQSYRSRYADFDAKLQHTFGFSKAIGIGASLEYFKVKPKIRADVEAEASNSYLTNYIYYQYHTLNKANFTTRGWNIKGQLGWVYAQEPRSVILNSDSISQSDSTNLKNYFQLHFKAENFKPINPRLTLLTQFNTAINFNPRAAYLNFFNIGGINDFVRNQVPFTGLNEYQLTSHSVAVFMTGFQYQISKSLYATARINGAVYNFMDNDDQPTKYLSGYGLSIGYDSGIGPISLSIMYNDQSTKLSGYVNIGFHF</sequence>
<feature type="short sequence motif" description="GXGXXG" evidence="4">
    <location>
        <begin position="29"/>
        <end position="34"/>
    </location>
</feature>
<proteinExistence type="predicted"/>
<feature type="short sequence motif" description="DGA/G" evidence="4">
    <location>
        <begin position="202"/>
        <end position="204"/>
    </location>
</feature>
<keyword evidence="2 4" id="KW-0442">Lipid degradation</keyword>
<keyword evidence="1 4" id="KW-0378">Hydrolase</keyword>
<dbReference type="CDD" id="cd07205">
    <property type="entry name" value="Pat_PNPLA6_PNPLA7_NTE1_like"/>
    <property type="match status" value="1"/>
</dbReference>
<dbReference type="Proteomes" id="UP000190961">
    <property type="component" value="Unassembled WGS sequence"/>
</dbReference>
<keyword evidence="7" id="KW-1185">Reference proteome</keyword>
<feature type="active site" description="Proton acceptor" evidence="4">
    <location>
        <position position="202"/>
    </location>
</feature>
<dbReference type="PROSITE" id="PS51635">
    <property type="entry name" value="PNPLA"/>
    <property type="match status" value="1"/>
</dbReference>
<gene>
    <name evidence="6" type="ORF">SAMN05660236_1131</name>
</gene>
<reference evidence="6 7" key="1">
    <citation type="submission" date="2017-02" db="EMBL/GenBank/DDBJ databases">
        <authorList>
            <person name="Peterson S.W."/>
        </authorList>
    </citation>
    <scope>NUCLEOTIDE SEQUENCE [LARGE SCALE GENOMIC DNA]</scope>
    <source>
        <strain evidence="6 7">DSM 25262</strain>
    </source>
</reference>
<keyword evidence="3 4" id="KW-0443">Lipid metabolism</keyword>
<feature type="active site" description="Nucleophile" evidence="4">
    <location>
        <position position="58"/>
    </location>
</feature>
<name>A0A1T5JJ62_9BACT</name>
<evidence type="ECO:0000259" key="5">
    <source>
        <dbReference type="PROSITE" id="PS51635"/>
    </source>
</evidence>